<dbReference type="Proteomes" id="UP000004688">
    <property type="component" value="Chromosome"/>
</dbReference>
<accession>M9RN59</accession>
<feature type="region of interest" description="Disordered" evidence="1">
    <location>
        <begin position="1"/>
        <end position="35"/>
    </location>
</feature>
<dbReference type="OrthoDB" id="7208869at2"/>
<evidence type="ECO:0000313" key="2">
    <source>
        <dbReference type="EMBL" id="AGI71856.1"/>
    </source>
</evidence>
<sequence length="594" mass="64378">MTDIVQDLVQSPIETTSSPDSATSGKRTSQTAFANAEFVPRKQASSVAKKGDPITPLGHNAGNYYLIPPSGQLRKFSAESLESGRGVKSLLVGQGPDVEAWCIERFLTQNDSWNPKAAGLWIIERCNEKGVFDPDRADFRSVGVWRDRHGLAVAHCGNCQFLSDGSVDLLQSSSIGAIMVGAGAIDPPSFVSISANLRLDLLNRIRELWGWKQNTDADNWLGWVAAACLGGFPEWRSHLYVHGSRGSGKSKLLELAGALLGDLAGEVINDATEAGLRQSRNNEARPLLIDEFEPDENTRNASRQDGMLALFRRMSGGKGGRISRGGADHASKSFRMLGAAYVSSINHIQFEPQDGSRFVVLGLLPIPRPTAPIGTKDKLTEVFELCRKMSPQFRGRMLEQSERWDRTQGAISIKAKSMGADSRQADTASTILTGLDLFLFDGEINEVRLEGLGETMMAMISAAGGDDERSEGLDALDFLLCSSLNLDHGLKRTVRELLDAALSGSDDGEVFKPEAALARHGIYIYADKKAFAVRSGQMSPAAMLYANTKWRKGAHVSALLKINGIEKSASAVRFGRRGQQRVLTVPASLISGED</sequence>
<keyword evidence="3" id="KW-1185">Reference proteome</keyword>
<dbReference type="HOGENOM" id="CLU_027854_0_0_5"/>
<dbReference type="eggNOG" id="COG0464">
    <property type="taxonomic scope" value="Bacteria"/>
</dbReference>
<dbReference type="EMBL" id="CP003742">
    <property type="protein sequence ID" value="AGI71856.1"/>
    <property type="molecule type" value="Genomic_DNA"/>
</dbReference>
<proteinExistence type="predicted"/>
<dbReference type="AlphaFoldDB" id="M9RN59"/>
<protein>
    <recommendedName>
        <fullName evidence="4">DUF927 domain-containing protein</fullName>
    </recommendedName>
</protein>
<organism evidence="2 3">
    <name type="scientific">Octadecabacter arcticus 238</name>
    <dbReference type="NCBI Taxonomy" id="391616"/>
    <lineage>
        <taxon>Bacteria</taxon>
        <taxon>Pseudomonadati</taxon>
        <taxon>Pseudomonadota</taxon>
        <taxon>Alphaproteobacteria</taxon>
        <taxon>Rhodobacterales</taxon>
        <taxon>Roseobacteraceae</taxon>
        <taxon>Octadecabacter</taxon>
    </lineage>
</organism>
<dbReference type="RefSeq" id="WP_015495007.1">
    <property type="nucleotide sequence ID" value="NC_020908.1"/>
</dbReference>
<dbReference type="KEGG" id="oar:OA238_c17420"/>
<evidence type="ECO:0000313" key="3">
    <source>
        <dbReference type="Proteomes" id="UP000004688"/>
    </source>
</evidence>
<reference evidence="2 3" key="1">
    <citation type="journal article" date="2013" name="PLoS ONE">
        <title>Poles Apart: Arctic and Antarctic Octadecabacter strains Share High Genome Plasticity and a New Type of Xanthorhodopsin.</title>
        <authorList>
            <person name="Vollmers J."/>
            <person name="Voget S."/>
            <person name="Dietrich S."/>
            <person name="Gollnow K."/>
            <person name="Smits M."/>
            <person name="Meyer K."/>
            <person name="Brinkhoff T."/>
            <person name="Simon M."/>
            <person name="Daniel R."/>
        </authorList>
    </citation>
    <scope>NUCLEOTIDE SEQUENCE [LARGE SCALE GENOMIC DNA]</scope>
    <source>
        <strain evidence="2 3">238</strain>
    </source>
</reference>
<name>M9RN59_9RHOB</name>
<evidence type="ECO:0000256" key="1">
    <source>
        <dbReference type="SAM" id="MobiDB-lite"/>
    </source>
</evidence>
<evidence type="ECO:0008006" key="4">
    <source>
        <dbReference type="Google" id="ProtNLM"/>
    </source>
</evidence>
<gene>
    <name evidence="2" type="ORF">OA238_c17420</name>
</gene>
<feature type="compositionally biased region" description="Polar residues" evidence="1">
    <location>
        <begin position="8"/>
        <end position="33"/>
    </location>
</feature>